<keyword evidence="3" id="KW-1185">Reference proteome</keyword>
<name>A0A7X3S9K0_9HYPH</name>
<dbReference type="Proteomes" id="UP000433101">
    <property type="component" value="Unassembled WGS sequence"/>
</dbReference>
<organism evidence="2 3">
    <name type="scientific">Stappia sediminis</name>
    <dbReference type="NCBI Taxonomy" id="2692190"/>
    <lineage>
        <taxon>Bacteria</taxon>
        <taxon>Pseudomonadati</taxon>
        <taxon>Pseudomonadota</taxon>
        <taxon>Alphaproteobacteria</taxon>
        <taxon>Hyphomicrobiales</taxon>
        <taxon>Stappiaceae</taxon>
        <taxon>Stappia</taxon>
    </lineage>
</organism>
<dbReference type="AlphaFoldDB" id="A0A7X3S9K0"/>
<comment type="caution">
    <text evidence="2">The sequence shown here is derived from an EMBL/GenBank/DDBJ whole genome shotgun (WGS) entry which is preliminary data.</text>
</comment>
<dbReference type="EMBL" id="WUMV01000009">
    <property type="protein sequence ID" value="MXN66973.1"/>
    <property type="molecule type" value="Genomic_DNA"/>
</dbReference>
<accession>A0A7X3S9K0</accession>
<feature type="coiled-coil region" evidence="1">
    <location>
        <begin position="26"/>
        <end position="53"/>
    </location>
</feature>
<proteinExistence type="predicted"/>
<reference evidence="2 3" key="1">
    <citation type="submission" date="2019-12" db="EMBL/GenBank/DDBJ databases">
        <authorList>
            <person name="Li M."/>
        </authorList>
    </citation>
    <scope>NUCLEOTIDE SEQUENCE [LARGE SCALE GENOMIC DNA]</scope>
    <source>
        <strain evidence="2 3">GBMRC 2046</strain>
    </source>
</reference>
<evidence type="ECO:0000256" key="1">
    <source>
        <dbReference type="SAM" id="Coils"/>
    </source>
</evidence>
<dbReference type="InterPro" id="IPR007060">
    <property type="entry name" value="FtsL/DivIC"/>
</dbReference>
<gene>
    <name evidence="2" type="ORF">GR183_18830</name>
</gene>
<sequence>MPTIAITIVTYFGFHAINGEFGLVGRARIEHQIQKLEAELAVVREEREELQHRVALLRPESLDPDMIDERARRTLNLVHPQELAILRPRP</sequence>
<dbReference type="Pfam" id="PF04977">
    <property type="entry name" value="DivIC"/>
    <property type="match status" value="1"/>
</dbReference>
<evidence type="ECO:0000313" key="2">
    <source>
        <dbReference type="EMBL" id="MXN66973.1"/>
    </source>
</evidence>
<keyword evidence="1" id="KW-0175">Coiled coil</keyword>
<protein>
    <submittedName>
        <fullName evidence="2">Septum formation initiator family protein</fullName>
    </submittedName>
</protein>
<evidence type="ECO:0000313" key="3">
    <source>
        <dbReference type="Proteomes" id="UP000433101"/>
    </source>
</evidence>